<dbReference type="AlphaFoldDB" id="A0A645AQ43"/>
<gene>
    <name evidence="2" type="ORF">SDC9_101661</name>
</gene>
<evidence type="ECO:0000256" key="1">
    <source>
        <dbReference type="SAM" id="MobiDB-lite"/>
    </source>
</evidence>
<comment type="caution">
    <text evidence="2">The sequence shown here is derived from an EMBL/GenBank/DDBJ whole genome shotgun (WGS) entry which is preliminary data.</text>
</comment>
<organism evidence="2">
    <name type="scientific">bioreactor metagenome</name>
    <dbReference type="NCBI Taxonomy" id="1076179"/>
    <lineage>
        <taxon>unclassified sequences</taxon>
        <taxon>metagenomes</taxon>
        <taxon>ecological metagenomes</taxon>
    </lineage>
</organism>
<proteinExistence type="predicted"/>
<evidence type="ECO:0000313" key="2">
    <source>
        <dbReference type="EMBL" id="MPM54878.1"/>
    </source>
</evidence>
<protein>
    <submittedName>
        <fullName evidence="2">Uncharacterized protein</fullName>
    </submittedName>
</protein>
<accession>A0A645AQ43</accession>
<dbReference type="EMBL" id="VSSQ01015007">
    <property type="protein sequence ID" value="MPM54878.1"/>
    <property type="molecule type" value="Genomic_DNA"/>
</dbReference>
<name>A0A645AQ43_9ZZZZ</name>
<sequence>MPKKNVMNDGVKNAKEKQGLDEVLRMPKGVKKPKNTSK</sequence>
<feature type="region of interest" description="Disordered" evidence="1">
    <location>
        <begin position="1"/>
        <end position="38"/>
    </location>
</feature>
<feature type="compositionally biased region" description="Basic and acidic residues" evidence="1">
    <location>
        <begin position="12"/>
        <end position="25"/>
    </location>
</feature>
<feature type="compositionally biased region" description="Basic residues" evidence="1">
    <location>
        <begin position="28"/>
        <end position="38"/>
    </location>
</feature>
<reference evidence="2" key="1">
    <citation type="submission" date="2019-08" db="EMBL/GenBank/DDBJ databases">
        <authorList>
            <person name="Kucharzyk K."/>
            <person name="Murdoch R.W."/>
            <person name="Higgins S."/>
            <person name="Loffler F."/>
        </authorList>
    </citation>
    <scope>NUCLEOTIDE SEQUENCE</scope>
</reference>